<organism evidence="2">
    <name type="scientific">marine sediment metagenome</name>
    <dbReference type="NCBI Taxonomy" id="412755"/>
    <lineage>
        <taxon>unclassified sequences</taxon>
        <taxon>metagenomes</taxon>
        <taxon>ecological metagenomes</taxon>
    </lineage>
</organism>
<accession>A0A0F9E5R1</accession>
<reference evidence="2" key="1">
    <citation type="journal article" date="2015" name="Nature">
        <title>Complex archaea that bridge the gap between prokaryotes and eukaryotes.</title>
        <authorList>
            <person name="Spang A."/>
            <person name="Saw J.H."/>
            <person name="Jorgensen S.L."/>
            <person name="Zaremba-Niedzwiedzka K."/>
            <person name="Martijn J."/>
            <person name="Lind A.E."/>
            <person name="van Eijk R."/>
            <person name="Schleper C."/>
            <person name="Guy L."/>
            <person name="Ettema T.J."/>
        </authorList>
    </citation>
    <scope>NUCLEOTIDE SEQUENCE</scope>
</reference>
<dbReference type="SUPFAM" id="SSF50199">
    <property type="entry name" value="Staphylococcal nuclease"/>
    <property type="match status" value="1"/>
</dbReference>
<dbReference type="InterPro" id="IPR035437">
    <property type="entry name" value="SNase_OB-fold_sf"/>
</dbReference>
<dbReference type="EMBL" id="LAZR01028780">
    <property type="protein sequence ID" value="KKL61566.1"/>
    <property type="molecule type" value="Genomic_DNA"/>
</dbReference>
<name>A0A0F9E5R1_9ZZZZ</name>
<proteinExistence type="predicted"/>
<dbReference type="PROSITE" id="PS50830">
    <property type="entry name" value="TNASE_3"/>
    <property type="match status" value="1"/>
</dbReference>
<dbReference type="Gene3D" id="2.40.50.90">
    <property type="match status" value="1"/>
</dbReference>
<protein>
    <recommendedName>
        <fullName evidence="1">TNase-like domain-containing protein</fullName>
    </recommendedName>
</protein>
<evidence type="ECO:0000313" key="2">
    <source>
        <dbReference type="EMBL" id="KKL61566.1"/>
    </source>
</evidence>
<sequence>MDSPSYCYSARVTKVVDTCVLQLVVDLGFHLTTEGRFRLLNVDTPELRPRRGTFDNLKCYETDEQKQLIIEAAKKARTFVIETVLEKDVTVKTEKADGFGRYLAEIWYVVDGKEICLNQELIDRGFAEPYNRR</sequence>
<dbReference type="AlphaFoldDB" id="A0A0F9E5R1"/>
<gene>
    <name evidence="2" type="ORF">LCGC14_2194020</name>
</gene>
<dbReference type="Pfam" id="PF00565">
    <property type="entry name" value="SNase"/>
    <property type="match status" value="1"/>
</dbReference>
<feature type="domain" description="TNase-like" evidence="1">
    <location>
        <begin position="6"/>
        <end position="133"/>
    </location>
</feature>
<evidence type="ECO:0000259" key="1">
    <source>
        <dbReference type="PROSITE" id="PS50830"/>
    </source>
</evidence>
<comment type="caution">
    <text evidence="2">The sequence shown here is derived from an EMBL/GenBank/DDBJ whole genome shotgun (WGS) entry which is preliminary data.</text>
</comment>
<dbReference type="InterPro" id="IPR016071">
    <property type="entry name" value="Staphylococal_nuclease_OB-fold"/>
</dbReference>